<organism evidence="3">
    <name type="scientific">Brassica campestris</name>
    <name type="common">Field mustard</name>
    <dbReference type="NCBI Taxonomy" id="3711"/>
    <lineage>
        <taxon>Eukaryota</taxon>
        <taxon>Viridiplantae</taxon>
        <taxon>Streptophyta</taxon>
        <taxon>Embryophyta</taxon>
        <taxon>Tracheophyta</taxon>
        <taxon>Spermatophyta</taxon>
        <taxon>Magnoliopsida</taxon>
        <taxon>eudicotyledons</taxon>
        <taxon>Gunneridae</taxon>
        <taxon>Pentapetalae</taxon>
        <taxon>rosids</taxon>
        <taxon>malvids</taxon>
        <taxon>Brassicales</taxon>
        <taxon>Brassicaceae</taxon>
        <taxon>Brassiceae</taxon>
        <taxon>Brassica</taxon>
    </lineage>
</organism>
<evidence type="ECO:0000256" key="1">
    <source>
        <dbReference type="SAM" id="MobiDB-lite"/>
    </source>
</evidence>
<keyword evidence="2" id="KW-1133">Transmembrane helix</keyword>
<feature type="compositionally biased region" description="Low complexity" evidence="1">
    <location>
        <begin position="51"/>
        <end position="67"/>
    </location>
</feature>
<dbReference type="EMBL" id="KZ864810">
    <property type="protein sequence ID" value="RIA04996.1"/>
    <property type="molecule type" value="Genomic_DNA"/>
</dbReference>
<keyword evidence="2" id="KW-0472">Membrane</keyword>
<dbReference type="Proteomes" id="UP000264353">
    <property type="component" value="Unassembled WGS sequence"/>
</dbReference>
<dbReference type="AlphaFoldDB" id="A0A397KX80"/>
<gene>
    <name evidence="3" type="ORF">BRARA_K00734</name>
</gene>
<feature type="region of interest" description="Disordered" evidence="1">
    <location>
        <begin position="42"/>
        <end position="67"/>
    </location>
</feature>
<keyword evidence="2" id="KW-0812">Transmembrane</keyword>
<feature type="transmembrane region" description="Helical" evidence="2">
    <location>
        <begin position="17"/>
        <end position="34"/>
    </location>
</feature>
<evidence type="ECO:0000313" key="3">
    <source>
        <dbReference type="EMBL" id="RIA04996.1"/>
    </source>
</evidence>
<protein>
    <submittedName>
        <fullName evidence="3">Uncharacterized protein</fullName>
    </submittedName>
</protein>
<feature type="non-terminal residue" evidence="3">
    <location>
        <position position="1"/>
    </location>
</feature>
<evidence type="ECO:0000256" key="2">
    <source>
        <dbReference type="SAM" id="Phobius"/>
    </source>
</evidence>
<accession>A0A397KX80</accession>
<proteinExistence type="predicted"/>
<name>A0A397KX80_BRACM</name>
<reference evidence="3" key="1">
    <citation type="submission" date="2018-06" db="EMBL/GenBank/DDBJ databases">
        <title>WGS assembly of Brassica rapa FPsc.</title>
        <authorList>
            <person name="Bowman J."/>
            <person name="Kohchi T."/>
            <person name="Yamato K."/>
            <person name="Jenkins J."/>
            <person name="Shu S."/>
            <person name="Ishizaki K."/>
            <person name="Yamaoka S."/>
            <person name="Nishihama R."/>
            <person name="Nakamura Y."/>
            <person name="Berger F."/>
            <person name="Adam C."/>
            <person name="Aki S."/>
            <person name="Althoff F."/>
            <person name="Araki T."/>
            <person name="Arteaga-Vazquez M."/>
            <person name="Balasubrmanian S."/>
            <person name="Bauer D."/>
            <person name="Boehm C."/>
            <person name="Briginshaw L."/>
            <person name="Caballero-Perez J."/>
            <person name="Catarino B."/>
            <person name="Chen F."/>
            <person name="Chiyoda S."/>
            <person name="Chovatia M."/>
            <person name="Davies K."/>
            <person name="Delmans M."/>
            <person name="Demura T."/>
            <person name="Dierschke T."/>
            <person name="Dolan L."/>
            <person name="Dorantes-Acosta A."/>
            <person name="Eklund D."/>
            <person name="Florent S."/>
            <person name="Flores-Sandoval E."/>
            <person name="Fujiyama A."/>
            <person name="Fukuzawa H."/>
            <person name="Galik B."/>
            <person name="Grimanelli D."/>
            <person name="Grimwood J."/>
            <person name="Grossniklaus U."/>
            <person name="Hamada T."/>
            <person name="Haseloff J."/>
            <person name="Hetherington A."/>
            <person name="Higo A."/>
            <person name="Hirakawa Y."/>
            <person name="Hundley H."/>
            <person name="Ikeda Y."/>
            <person name="Inoue K."/>
            <person name="Inoue S."/>
            <person name="Ishida S."/>
            <person name="Jia Q."/>
            <person name="Kakita M."/>
            <person name="Kanazawa T."/>
            <person name="Kawai Y."/>
            <person name="Kawashima T."/>
            <person name="Kennedy M."/>
            <person name="Kinose K."/>
            <person name="Kinoshita T."/>
            <person name="Kohara Y."/>
            <person name="Koide E."/>
            <person name="Komatsu K."/>
            <person name="Kopischke S."/>
            <person name="Kubo M."/>
            <person name="Kyozuka J."/>
            <person name="Lagercrantz U."/>
            <person name="Lin S."/>
            <person name="Lindquist E."/>
            <person name="Lipzen A."/>
            <person name="Lu C."/>
            <person name="Luna E."/>
            <person name="Martienssen R."/>
            <person name="Minamino N."/>
            <person name="Mizutani M."/>
            <person name="Mizutani M."/>
            <person name="Mochizuki N."/>
            <person name="Monte I."/>
            <person name="Mosher R."/>
            <person name="Nagasaki H."/>
            <person name="Nakagami H."/>
            <person name="Naramoto S."/>
            <person name="Nishitani K."/>
            <person name="Ohtani M."/>
            <person name="Okamoto T."/>
            <person name="Okumura M."/>
            <person name="Phillips J."/>
            <person name="Pollak B."/>
            <person name="Reinders A."/>
            <person name="Roevekamp M."/>
            <person name="Sano R."/>
            <person name="Sawa S."/>
            <person name="Schmid M."/>
            <person name="Shirakawa M."/>
            <person name="Solano R."/>
            <person name="Spunde A."/>
            <person name="Suetsugu N."/>
            <person name="Sugano S."/>
            <person name="Sugiyama A."/>
            <person name="Sun R."/>
            <person name="Suzuki Y."/>
            <person name="Takenaka M."/>
            <person name="Takezawa D."/>
            <person name="Tomogane H."/>
            <person name="Tsuzuki M."/>
            <person name="Ueda T."/>
            <person name="Umeda M."/>
            <person name="Ward J."/>
            <person name="Watanabe Y."/>
            <person name="Yazaki K."/>
            <person name="Yokoyama R."/>
            <person name="Yoshitake Y."/>
            <person name="Yotsui I."/>
            <person name="Zachgo S."/>
            <person name="Schmutz J."/>
        </authorList>
    </citation>
    <scope>NUCLEOTIDE SEQUENCE [LARGE SCALE GENOMIC DNA]</scope>
</reference>
<sequence length="67" mass="7716">KKPCGELTNTLLFDCDSVFSVYIFFILLIYFSFFRDRPWQGTCSDKKPQMSLSSTKASSESYTSKSH</sequence>